<protein>
    <submittedName>
        <fullName evidence="2">DOPA 4,5-dioxygenase</fullName>
    </submittedName>
</protein>
<evidence type="ECO:0000313" key="3">
    <source>
        <dbReference type="Proteomes" id="UP000198339"/>
    </source>
</evidence>
<gene>
    <name evidence="2" type="ORF">SAMN06295955_10223</name>
</gene>
<dbReference type="InterPro" id="IPR014980">
    <property type="entry name" value="DOPA_dioxygen"/>
</dbReference>
<proteinExistence type="predicted"/>
<dbReference type="GO" id="GO:0051213">
    <property type="term" value="F:dioxygenase activity"/>
    <property type="evidence" value="ECO:0007669"/>
    <property type="project" value="UniProtKB-KW"/>
</dbReference>
<keyword evidence="2" id="KW-0560">Oxidoreductase</keyword>
<dbReference type="OrthoDB" id="572228at2"/>
<dbReference type="PANTHER" id="PTHR36423">
    <property type="entry name" value="AFR070WP"/>
    <property type="match status" value="1"/>
</dbReference>
<dbReference type="RefSeq" id="WP_089214828.1">
    <property type="nucleotide sequence ID" value="NZ_FZPA01000002.1"/>
</dbReference>
<organism evidence="2 3">
    <name type="scientific">Sphingopyxis indica</name>
    <dbReference type="NCBI Taxonomy" id="436663"/>
    <lineage>
        <taxon>Bacteria</taxon>
        <taxon>Pseudomonadati</taxon>
        <taxon>Pseudomonadota</taxon>
        <taxon>Alphaproteobacteria</taxon>
        <taxon>Sphingomonadales</taxon>
        <taxon>Sphingomonadaceae</taxon>
        <taxon>Sphingopyxis</taxon>
    </lineage>
</organism>
<reference evidence="2 3" key="1">
    <citation type="submission" date="2017-06" db="EMBL/GenBank/DDBJ databases">
        <authorList>
            <person name="Kim H.J."/>
            <person name="Triplett B.A."/>
        </authorList>
    </citation>
    <scope>NUCLEOTIDE SEQUENCE [LARGE SCALE GENOMIC DNA]</scope>
    <source>
        <strain evidence="2 3">DS15</strain>
    </source>
</reference>
<dbReference type="AlphaFoldDB" id="A0A239FDC7"/>
<keyword evidence="2" id="KW-0223">Dioxygenase</keyword>
<accession>A0A239FDC7</accession>
<dbReference type="InterPro" id="IPR023389">
    <property type="entry name" value="DOPA-like_sf"/>
</dbReference>
<name>A0A239FDC7_9SPHN</name>
<evidence type="ECO:0000256" key="1">
    <source>
        <dbReference type="SAM" id="MobiDB-lite"/>
    </source>
</evidence>
<dbReference type="EMBL" id="FZPA01000002">
    <property type="protein sequence ID" value="SNS54751.1"/>
    <property type="molecule type" value="Genomic_DNA"/>
</dbReference>
<dbReference type="Pfam" id="PF08883">
    <property type="entry name" value="DOPA_dioxygen"/>
    <property type="match status" value="1"/>
</dbReference>
<keyword evidence="3" id="KW-1185">Reference proteome</keyword>
<dbReference type="PANTHER" id="PTHR36423:SF2">
    <property type="entry name" value="AFR070WP"/>
    <property type="match status" value="1"/>
</dbReference>
<dbReference type="Proteomes" id="UP000198339">
    <property type="component" value="Unassembled WGS sequence"/>
</dbReference>
<dbReference type="Gene3D" id="3.30.70.1240">
    <property type="entry name" value="DOPA-like domains"/>
    <property type="match status" value="1"/>
</dbReference>
<evidence type="ECO:0000313" key="2">
    <source>
        <dbReference type="EMBL" id="SNS54751.1"/>
    </source>
</evidence>
<sequence>MTDPDAPYHAHIYYDPAERPAAAALRDALAGDPAILLVGPMTDRPIGPHPCPQYEVHFRACSVEAVTSRIEAAGLRALVHPLTDDDLADHTTLAHWIGEPLDLDTTVLDPPGQNKGVPRFGRADFQNDGGIE</sequence>
<dbReference type="SUPFAM" id="SSF143410">
    <property type="entry name" value="DOPA-like"/>
    <property type="match status" value="1"/>
</dbReference>
<feature type="region of interest" description="Disordered" evidence="1">
    <location>
        <begin position="109"/>
        <end position="132"/>
    </location>
</feature>